<sequence length="199" mass="23624">MKKIETIWHYLLWSALEKREFKHTQQKLAQEFDYSLSTINYALFIPSQMGAIRKESKFFVLQDFFKLLYYWASLRNLNKDLIYQTYVKETTSEIEGLVPPESVYAGYSAARRILDEPPADYAQIHLYFPQKLLTKIQARFPANRDQIPNLFVFKLSPIMERYGKISTLAQTFVDIWNLKDWYSHDFTKALEEKIRGILS</sequence>
<gene>
    <name evidence="1" type="ORF">A2160_04055</name>
</gene>
<organism evidence="1 2">
    <name type="scientific">Candidatus Beckwithbacteria bacterium RBG_13_42_9</name>
    <dbReference type="NCBI Taxonomy" id="1797457"/>
    <lineage>
        <taxon>Bacteria</taxon>
        <taxon>Candidatus Beckwithiibacteriota</taxon>
    </lineage>
</organism>
<comment type="caution">
    <text evidence="1">The sequence shown here is derived from an EMBL/GenBank/DDBJ whole genome shotgun (WGS) entry which is preliminary data.</text>
</comment>
<dbReference type="Proteomes" id="UP000177006">
    <property type="component" value="Unassembled WGS sequence"/>
</dbReference>
<name>A0A1F5E354_9BACT</name>
<dbReference type="STRING" id="1797457.A2160_04055"/>
<dbReference type="EMBL" id="MEZK01000032">
    <property type="protein sequence ID" value="OGD61812.1"/>
    <property type="molecule type" value="Genomic_DNA"/>
</dbReference>
<accession>A0A1F5E354</accession>
<reference evidence="1 2" key="1">
    <citation type="journal article" date="2016" name="Nat. Commun.">
        <title>Thousands of microbial genomes shed light on interconnected biogeochemical processes in an aquifer system.</title>
        <authorList>
            <person name="Anantharaman K."/>
            <person name="Brown C.T."/>
            <person name="Hug L.A."/>
            <person name="Sharon I."/>
            <person name="Castelle C.J."/>
            <person name="Probst A.J."/>
            <person name="Thomas B.C."/>
            <person name="Singh A."/>
            <person name="Wilkins M.J."/>
            <person name="Karaoz U."/>
            <person name="Brodie E.L."/>
            <person name="Williams K.H."/>
            <person name="Hubbard S.S."/>
            <person name="Banfield J.F."/>
        </authorList>
    </citation>
    <scope>NUCLEOTIDE SEQUENCE [LARGE SCALE GENOMIC DNA]</scope>
</reference>
<dbReference type="AlphaFoldDB" id="A0A1F5E354"/>
<evidence type="ECO:0000313" key="2">
    <source>
        <dbReference type="Proteomes" id="UP000177006"/>
    </source>
</evidence>
<evidence type="ECO:0000313" key="1">
    <source>
        <dbReference type="EMBL" id="OGD61812.1"/>
    </source>
</evidence>
<protein>
    <submittedName>
        <fullName evidence="1">Uncharacterized protein</fullName>
    </submittedName>
</protein>
<proteinExistence type="predicted"/>